<dbReference type="PANTHER" id="PTHR30349">
    <property type="entry name" value="PHAGE INTEGRASE-RELATED"/>
    <property type="match status" value="1"/>
</dbReference>
<name>A0ABU2G8I2_9EURY</name>
<keyword evidence="1" id="KW-0233">DNA recombination</keyword>
<dbReference type="InterPro" id="IPR050090">
    <property type="entry name" value="Tyrosine_recombinase_XerCD"/>
</dbReference>
<evidence type="ECO:0000259" key="2">
    <source>
        <dbReference type="PROSITE" id="PS51898"/>
    </source>
</evidence>
<dbReference type="SUPFAM" id="SSF56349">
    <property type="entry name" value="DNA breaking-rejoining enzymes"/>
    <property type="match status" value="1"/>
</dbReference>
<dbReference type="Gene3D" id="1.10.443.10">
    <property type="entry name" value="Intergrase catalytic core"/>
    <property type="match status" value="1"/>
</dbReference>
<protein>
    <submittedName>
        <fullName evidence="3">Site-specific integrase</fullName>
    </submittedName>
</protein>
<dbReference type="InterPro" id="IPR013762">
    <property type="entry name" value="Integrase-like_cat_sf"/>
</dbReference>
<dbReference type="Proteomes" id="UP001254813">
    <property type="component" value="Unassembled WGS sequence"/>
</dbReference>
<dbReference type="InterPro" id="IPR011010">
    <property type="entry name" value="DNA_brk_join_enz"/>
</dbReference>
<evidence type="ECO:0000313" key="4">
    <source>
        <dbReference type="Proteomes" id="UP001254813"/>
    </source>
</evidence>
<organism evidence="3 4">
    <name type="scientific">Halogeometricum luteum</name>
    <dbReference type="NCBI Taxonomy" id="2950537"/>
    <lineage>
        <taxon>Archaea</taxon>
        <taxon>Methanobacteriati</taxon>
        <taxon>Methanobacteriota</taxon>
        <taxon>Stenosarchaea group</taxon>
        <taxon>Halobacteria</taxon>
        <taxon>Halobacteriales</taxon>
        <taxon>Haloferacaceae</taxon>
        <taxon>Halogeometricum</taxon>
    </lineage>
</organism>
<comment type="caution">
    <text evidence="3">The sequence shown here is derived from an EMBL/GenBank/DDBJ whole genome shotgun (WGS) entry which is preliminary data.</text>
</comment>
<sequence>MVSWEREPLEETELAELLDAADEFDSKHSLVIYTLAYTGMRASELAHMTRDWIHFQDGEIRIPPEETCDRGCCSDDDGVWTPKTAEGARRIPLRDERTRQLLRWWFAESDTLGMSRMTLYRRVRDVAAETGITKKVTPHVLRHTFGTRLAAQDFTASAIQSAMGHADLETSQKYIKFSGRRLHEEFDEKWRSV</sequence>
<accession>A0ABU2G8I2</accession>
<proteinExistence type="predicted"/>
<keyword evidence="4" id="KW-1185">Reference proteome</keyword>
<dbReference type="InterPro" id="IPR002104">
    <property type="entry name" value="Integrase_catalytic"/>
</dbReference>
<reference evidence="3 4" key="1">
    <citation type="submission" date="2022-06" db="EMBL/GenBank/DDBJ databases">
        <title>Halogeometricum sp. a new haloarchaeum isolate from saline soil.</title>
        <authorList>
            <person name="Strakova D."/>
            <person name="Galisteo C."/>
            <person name="Sanchez-Porro C."/>
            <person name="Ventosa A."/>
        </authorList>
    </citation>
    <scope>NUCLEOTIDE SEQUENCE [LARGE SCALE GENOMIC DNA]</scope>
    <source>
        <strain evidence="4">S3BR25-2</strain>
    </source>
</reference>
<gene>
    <name evidence="3" type="ORF">NDI79_23405</name>
</gene>
<dbReference type="PANTHER" id="PTHR30349:SF81">
    <property type="entry name" value="TYROSINE RECOMBINASE XERC"/>
    <property type="match status" value="1"/>
</dbReference>
<dbReference type="Pfam" id="PF00589">
    <property type="entry name" value="Phage_integrase"/>
    <property type="match status" value="1"/>
</dbReference>
<dbReference type="PROSITE" id="PS51898">
    <property type="entry name" value="TYR_RECOMBINASE"/>
    <property type="match status" value="1"/>
</dbReference>
<evidence type="ECO:0000313" key="3">
    <source>
        <dbReference type="EMBL" id="MDS0297115.1"/>
    </source>
</evidence>
<dbReference type="EMBL" id="JAMQOQ010000017">
    <property type="protein sequence ID" value="MDS0297115.1"/>
    <property type="molecule type" value="Genomic_DNA"/>
</dbReference>
<dbReference type="RefSeq" id="WP_310931057.1">
    <property type="nucleotide sequence ID" value="NZ_JAMQOQ010000017.1"/>
</dbReference>
<feature type="domain" description="Tyr recombinase" evidence="2">
    <location>
        <begin position="4"/>
        <end position="187"/>
    </location>
</feature>
<dbReference type="CDD" id="cd00397">
    <property type="entry name" value="DNA_BRE_C"/>
    <property type="match status" value="1"/>
</dbReference>
<evidence type="ECO:0000256" key="1">
    <source>
        <dbReference type="ARBA" id="ARBA00023172"/>
    </source>
</evidence>